<proteinExistence type="predicted"/>
<dbReference type="Gene3D" id="3.40.630.30">
    <property type="match status" value="1"/>
</dbReference>
<organism evidence="3 4">
    <name type="scientific">Bdellovibrio bacteriovorus</name>
    <dbReference type="NCBI Taxonomy" id="959"/>
    <lineage>
        <taxon>Bacteria</taxon>
        <taxon>Pseudomonadati</taxon>
        <taxon>Bdellovibrionota</taxon>
        <taxon>Bdellovibrionia</taxon>
        <taxon>Bdellovibrionales</taxon>
        <taxon>Pseudobdellovibrionaceae</taxon>
        <taxon>Bdellovibrio</taxon>
    </lineage>
</organism>
<evidence type="ECO:0000256" key="1">
    <source>
        <dbReference type="ARBA" id="ARBA00022679"/>
    </source>
</evidence>
<dbReference type="SUPFAM" id="SSF55729">
    <property type="entry name" value="Acyl-CoA N-acyltransferases (Nat)"/>
    <property type="match status" value="1"/>
</dbReference>
<dbReference type="EMBL" id="LUKE01000001">
    <property type="protein sequence ID" value="KYG66443.1"/>
    <property type="molecule type" value="Genomic_DNA"/>
</dbReference>
<dbReference type="PANTHER" id="PTHR13947:SF37">
    <property type="entry name" value="LD18367P"/>
    <property type="match status" value="1"/>
</dbReference>
<dbReference type="Proteomes" id="UP000075320">
    <property type="component" value="Unassembled WGS sequence"/>
</dbReference>
<dbReference type="AlphaFoldDB" id="A0A150WPL1"/>
<dbReference type="PROSITE" id="PS51186">
    <property type="entry name" value="GNAT"/>
    <property type="match status" value="1"/>
</dbReference>
<feature type="domain" description="N-acetyltransferase" evidence="2">
    <location>
        <begin position="4"/>
        <end position="153"/>
    </location>
</feature>
<dbReference type="CDD" id="cd04301">
    <property type="entry name" value="NAT_SF"/>
    <property type="match status" value="1"/>
</dbReference>
<dbReference type="InterPro" id="IPR000182">
    <property type="entry name" value="GNAT_dom"/>
</dbReference>
<dbReference type="OrthoDB" id="1431064at2"/>
<dbReference type="RefSeq" id="WP_061834007.1">
    <property type="nucleotide sequence ID" value="NZ_LUKE01000001.1"/>
</dbReference>
<evidence type="ECO:0000313" key="3">
    <source>
        <dbReference type="EMBL" id="KYG66443.1"/>
    </source>
</evidence>
<protein>
    <recommendedName>
        <fullName evidence="2">N-acetyltransferase domain-containing protein</fullName>
    </recommendedName>
</protein>
<keyword evidence="4" id="KW-1185">Reference proteome</keyword>
<dbReference type="Pfam" id="PF00583">
    <property type="entry name" value="Acetyltransf_1"/>
    <property type="match status" value="1"/>
</dbReference>
<accession>A0A150WPL1</accession>
<dbReference type="PANTHER" id="PTHR13947">
    <property type="entry name" value="GNAT FAMILY N-ACETYLTRANSFERASE"/>
    <property type="match status" value="1"/>
</dbReference>
<dbReference type="InterPro" id="IPR016181">
    <property type="entry name" value="Acyl_CoA_acyltransferase"/>
</dbReference>
<reference evidence="3 4" key="1">
    <citation type="submission" date="2016-03" db="EMBL/GenBank/DDBJ databases">
        <authorList>
            <person name="Ploux O."/>
        </authorList>
    </citation>
    <scope>NUCLEOTIDE SEQUENCE [LARGE SCALE GENOMIC DNA]</scope>
    <source>
        <strain evidence="3 4">R0</strain>
    </source>
</reference>
<name>A0A150WPL1_BDEBC</name>
<sequence>MDQVKVITFNPKYVNSYIELNRQWIEKYFKIEPMDIAQLENPYENVLKHGEIFFLLENEVAKGTCAMIEHGVGCYELAKMAVDPISRGKGYGDILMEEAIKWARTKGANKVMLLSNTILEPAITLYKKHGFKTTHLGPHPDYERCNIEMELAL</sequence>
<evidence type="ECO:0000259" key="2">
    <source>
        <dbReference type="PROSITE" id="PS51186"/>
    </source>
</evidence>
<dbReference type="InterPro" id="IPR050769">
    <property type="entry name" value="NAT_camello-type"/>
</dbReference>
<evidence type="ECO:0000313" key="4">
    <source>
        <dbReference type="Proteomes" id="UP000075320"/>
    </source>
</evidence>
<keyword evidence="1" id="KW-0808">Transferase</keyword>
<dbReference type="GO" id="GO:0008080">
    <property type="term" value="F:N-acetyltransferase activity"/>
    <property type="evidence" value="ECO:0007669"/>
    <property type="project" value="InterPro"/>
</dbReference>
<gene>
    <name evidence="3" type="ORF">AZI86_05190</name>
</gene>
<comment type="caution">
    <text evidence="3">The sequence shown here is derived from an EMBL/GenBank/DDBJ whole genome shotgun (WGS) entry which is preliminary data.</text>
</comment>